<sequence>MSPTENQNKAPAPATSAPAEGLAHVGRSTSRRLVQTRSISLQVYARDDGLWDIEAELIDTKTRDFELAAGLRRAGQPIHHMRLTLTIDIAFHIVDADAHTLAAPYPGYCEDYGDAYRSLIGLNLLHGFSPAVRQRLHGALGCTHITELTRVLPTAVIQAFAGEVVRPEASDGKQPFQLDRCHALRLDGPAVLRYYPRWARPAAHNSDSSVSAGGASRSG</sequence>
<proteinExistence type="predicted"/>
<comment type="caution">
    <text evidence="2">The sequence shown here is derived from an EMBL/GenBank/DDBJ whole genome shotgun (WGS) entry which is preliminary data.</text>
</comment>
<evidence type="ECO:0008006" key="3">
    <source>
        <dbReference type="Google" id="ProtNLM"/>
    </source>
</evidence>
<protein>
    <recommendedName>
        <fullName evidence="3">DUF2889 domain-containing protein</fullName>
    </recommendedName>
</protein>
<organism evidence="2">
    <name type="scientific">mine drainage metagenome</name>
    <dbReference type="NCBI Taxonomy" id="410659"/>
    <lineage>
        <taxon>unclassified sequences</taxon>
        <taxon>metagenomes</taxon>
        <taxon>ecological metagenomes</taxon>
    </lineage>
</organism>
<dbReference type="AlphaFoldDB" id="E6PNU7"/>
<feature type="region of interest" description="Disordered" evidence="1">
    <location>
        <begin position="1"/>
        <end position="28"/>
    </location>
</feature>
<evidence type="ECO:0000256" key="1">
    <source>
        <dbReference type="SAM" id="MobiDB-lite"/>
    </source>
</evidence>
<dbReference type="InterPro" id="IPR021312">
    <property type="entry name" value="DUF2889"/>
</dbReference>
<accession>E6PNU7</accession>
<evidence type="ECO:0000313" key="2">
    <source>
        <dbReference type="EMBL" id="CBH96599.1"/>
    </source>
</evidence>
<dbReference type="EMBL" id="CABM01000028">
    <property type="protein sequence ID" value="CBH96599.1"/>
    <property type="molecule type" value="Genomic_DNA"/>
</dbReference>
<dbReference type="Pfam" id="PF11136">
    <property type="entry name" value="DUF2889"/>
    <property type="match status" value="1"/>
</dbReference>
<gene>
    <name evidence="2" type="ORF">CARN2_1459</name>
</gene>
<reference evidence="2" key="1">
    <citation type="submission" date="2009-10" db="EMBL/GenBank/DDBJ databases">
        <title>Diversity of trophic interactions inside an arsenic-rich microbial ecosystem.</title>
        <authorList>
            <person name="Bertin P.N."/>
            <person name="Heinrich-Salmeron A."/>
            <person name="Pelletier E."/>
            <person name="Goulhen-Chollet F."/>
            <person name="Arsene-Ploetze F."/>
            <person name="Gallien S."/>
            <person name="Calteau A."/>
            <person name="Vallenet D."/>
            <person name="Casiot C."/>
            <person name="Chane-Woon-Ming B."/>
            <person name="Giloteaux L."/>
            <person name="Barakat M."/>
            <person name="Bonnefoy V."/>
            <person name="Bruneel O."/>
            <person name="Chandler M."/>
            <person name="Cleiss J."/>
            <person name="Duran R."/>
            <person name="Elbaz-Poulichet F."/>
            <person name="Fonknechten N."/>
            <person name="Lauga B."/>
            <person name="Mornico D."/>
            <person name="Ortet P."/>
            <person name="Schaeffer C."/>
            <person name="Siguier P."/>
            <person name="Alexander Thil Smith A."/>
            <person name="Van Dorsselaer A."/>
            <person name="Weissenbach J."/>
            <person name="Medigue C."/>
            <person name="Le Paslier D."/>
        </authorList>
    </citation>
    <scope>NUCLEOTIDE SEQUENCE</scope>
</reference>
<name>E6PNU7_9ZZZZ</name>